<feature type="region of interest" description="Disordered" evidence="3">
    <location>
        <begin position="106"/>
        <end position="133"/>
    </location>
</feature>
<feature type="region of interest" description="Disordered" evidence="3">
    <location>
        <begin position="371"/>
        <end position="446"/>
    </location>
</feature>
<dbReference type="PANTHER" id="PTHR16127:SF13">
    <property type="entry name" value="GH01188P"/>
    <property type="match status" value="1"/>
</dbReference>
<reference evidence="4" key="1">
    <citation type="submission" date="2022-10" db="EMBL/GenBank/DDBJ databases">
        <title>Determination and structural analysis of whole genome sequence of Sarocladium strictum F4-1.</title>
        <authorList>
            <person name="Hu L."/>
            <person name="Jiang Y."/>
        </authorList>
    </citation>
    <scope>NUCLEOTIDE SEQUENCE</scope>
    <source>
        <strain evidence="4">F4-1</strain>
    </source>
</reference>
<evidence type="ECO:0000256" key="3">
    <source>
        <dbReference type="SAM" id="MobiDB-lite"/>
    </source>
</evidence>
<dbReference type="Proteomes" id="UP001175261">
    <property type="component" value="Unassembled WGS sequence"/>
</dbReference>
<protein>
    <recommendedName>
        <fullName evidence="6">Alpha-taxilin</fullName>
    </recommendedName>
</protein>
<gene>
    <name evidence="4" type="ORF">NLU13_9705</name>
</gene>
<sequence>MSSHSAESITANGHDEHHLPPPTTSRKVKGKKTMDFSNEASRLLQARITQLEQDATTEKDQELEIEREVKRANRDLMQQVSKMDNMQKIEHLTKRSSELLADMRRLERENQKNKRRGDTLQKERDTSRTELSKTVGLKEKLEKLCRELQRDNNKMKNENKELQTTQKRTTMAWDEKYATLLGKLEGYQEEKDTPKKEIVDMEMEELFRVRFKSFIEQYELRELHFHSLMRTKELEVQYHMARYEREKKNAENEATKARHLNAQVSAFSKTESELRGQLNVYVDKFKQVEDTLNNSNDLFLSFRREMEDMSKKGKRLEKENENLKRQKEATAANIIRMAEERQEWKKKTEAAENKAQQLRRILQAMQDQGRQIPPGMAATVNSVMSPGHDGGEGDESAYSNEEPSDFDEDDDDTDEEQPPSVPSATVTYGPERPPVPTQAATAVNGH</sequence>
<feature type="compositionally biased region" description="Polar residues" evidence="3">
    <location>
        <begin position="1"/>
        <end position="11"/>
    </location>
</feature>
<name>A0AA39L4N9_SARSR</name>
<evidence type="ECO:0000256" key="2">
    <source>
        <dbReference type="SAM" id="Coils"/>
    </source>
</evidence>
<evidence type="ECO:0000256" key="1">
    <source>
        <dbReference type="ARBA" id="ARBA00009550"/>
    </source>
</evidence>
<dbReference type="Pfam" id="PF09728">
    <property type="entry name" value="Taxilin"/>
    <property type="match status" value="1"/>
</dbReference>
<feature type="coiled-coil region" evidence="2">
    <location>
        <begin position="233"/>
        <end position="263"/>
    </location>
</feature>
<keyword evidence="5" id="KW-1185">Reference proteome</keyword>
<accession>A0AA39L4N9</accession>
<dbReference type="EMBL" id="JAPDFR010000009">
    <property type="protein sequence ID" value="KAK0383794.1"/>
    <property type="molecule type" value="Genomic_DNA"/>
</dbReference>
<comment type="similarity">
    <text evidence="1">Belongs to the taxilin family.</text>
</comment>
<feature type="region of interest" description="Disordered" evidence="3">
    <location>
        <begin position="1"/>
        <end position="41"/>
    </location>
</feature>
<organism evidence="4 5">
    <name type="scientific">Sarocladium strictum</name>
    <name type="common">Black bundle disease fungus</name>
    <name type="synonym">Acremonium strictum</name>
    <dbReference type="NCBI Taxonomy" id="5046"/>
    <lineage>
        <taxon>Eukaryota</taxon>
        <taxon>Fungi</taxon>
        <taxon>Dikarya</taxon>
        <taxon>Ascomycota</taxon>
        <taxon>Pezizomycotina</taxon>
        <taxon>Sordariomycetes</taxon>
        <taxon>Hypocreomycetidae</taxon>
        <taxon>Hypocreales</taxon>
        <taxon>Sarocladiaceae</taxon>
        <taxon>Sarocladium</taxon>
    </lineage>
</organism>
<comment type="caution">
    <text evidence="4">The sequence shown here is derived from an EMBL/GenBank/DDBJ whole genome shotgun (WGS) entry which is preliminary data.</text>
</comment>
<keyword evidence="2" id="KW-0175">Coiled coil</keyword>
<dbReference type="PANTHER" id="PTHR16127">
    <property type="entry name" value="TAXILIN"/>
    <property type="match status" value="1"/>
</dbReference>
<evidence type="ECO:0000313" key="4">
    <source>
        <dbReference type="EMBL" id="KAK0383794.1"/>
    </source>
</evidence>
<dbReference type="GO" id="GO:0019905">
    <property type="term" value="F:syntaxin binding"/>
    <property type="evidence" value="ECO:0007669"/>
    <property type="project" value="InterPro"/>
</dbReference>
<feature type="coiled-coil region" evidence="2">
    <location>
        <begin position="306"/>
        <end position="368"/>
    </location>
</feature>
<evidence type="ECO:0008006" key="6">
    <source>
        <dbReference type="Google" id="ProtNLM"/>
    </source>
</evidence>
<proteinExistence type="inferred from homology"/>
<feature type="compositionally biased region" description="Acidic residues" evidence="3">
    <location>
        <begin position="402"/>
        <end position="417"/>
    </location>
</feature>
<dbReference type="AlphaFoldDB" id="A0AA39L4N9"/>
<dbReference type="InterPro" id="IPR026183">
    <property type="entry name" value="Taxilin_fam"/>
</dbReference>
<evidence type="ECO:0000313" key="5">
    <source>
        <dbReference type="Proteomes" id="UP001175261"/>
    </source>
</evidence>